<accession>A0A7U9P7M0</accession>
<dbReference type="Proteomes" id="UP000018339">
    <property type="component" value="Unassembled WGS sequence"/>
</dbReference>
<protein>
    <submittedName>
        <fullName evidence="1">Uncharacterized protein</fullName>
    </submittedName>
</protein>
<organism evidence="1 2">
    <name type="scientific">Geobacillus thermopakistaniensis (strain MAS1)</name>
    <dbReference type="NCBI Taxonomy" id="1408282"/>
    <lineage>
        <taxon>Bacteria</taxon>
        <taxon>Bacillati</taxon>
        <taxon>Bacillota</taxon>
        <taxon>Bacilli</taxon>
        <taxon>Bacillales</taxon>
        <taxon>Anoxybacillaceae</taxon>
        <taxon>Geobacillus</taxon>
    </lineage>
</organism>
<sequence length="30" mass="3541">MQVLFSTYSLKSVHLSKIMFEGKSETYPWC</sequence>
<proteinExistence type="predicted"/>
<evidence type="ECO:0000313" key="2">
    <source>
        <dbReference type="Proteomes" id="UP000018339"/>
    </source>
</evidence>
<gene>
    <name evidence="1" type="ORF">T260_01320</name>
</gene>
<keyword evidence="2" id="KW-1185">Reference proteome</keyword>
<comment type="caution">
    <text evidence="1">The sequence shown here is derived from an EMBL/GenBank/DDBJ whole genome shotgun (WGS) entry which is preliminary data.</text>
</comment>
<reference evidence="1 2" key="1">
    <citation type="journal article" date="2014" name="Genome Announc.">
        <title>Draft Genome Sequence of Geobacillus thermopakistaniensis Strain MAS1.</title>
        <authorList>
            <person name="Siddiqui M.A."/>
            <person name="Rashid N."/>
            <person name="Ayyampalayam S."/>
            <person name="Whitman W.B."/>
        </authorList>
    </citation>
    <scope>NUCLEOTIDE SEQUENCE [LARGE SCALE GENOMIC DNA]</scope>
    <source>
        <strain evidence="1 2">MAS1</strain>
    </source>
</reference>
<dbReference type="EMBL" id="AYSF01000013">
    <property type="protein sequence ID" value="ESU73693.1"/>
    <property type="molecule type" value="Genomic_DNA"/>
</dbReference>
<dbReference type="AlphaFoldDB" id="A0A7U9P7M0"/>
<evidence type="ECO:0000313" key="1">
    <source>
        <dbReference type="EMBL" id="ESU73693.1"/>
    </source>
</evidence>
<name>A0A7U9P7M0_GEOTM</name>